<keyword evidence="7" id="KW-0408">Iron</keyword>
<comment type="cofactor">
    <cofactor evidence="1">
        <name>heme c</name>
        <dbReference type="ChEBI" id="CHEBI:61717"/>
    </cofactor>
</comment>
<keyword evidence="6" id="KW-0249">Electron transport</keyword>
<keyword evidence="3" id="KW-0813">Transport</keyword>
<feature type="domain" description="Tetrahaem cytochrome" evidence="9">
    <location>
        <begin position="27"/>
        <end position="99"/>
    </location>
</feature>
<dbReference type="AlphaFoldDB" id="A0A1G8R9F5"/>
<dbReference type="InterPro" id="IPR036280">
    <property type="entry name" value="Multihaem_cyt_sf"/>
</dbReference>
<comment type="subcellular location">
    <subcellularLocation>
        <location evidence="2">Periplasm</location>
    </subcellularLocation>
</comment>
<evidence type="ECO:0000256" key="2">
    <source>
        <dbReference type="ARBA" id="ARBA00004418"/>
    </source>
</evidence>
<gene>
    <name evidence="10" type="ORF">SAMN04488540_105105</name>
</gene>
<dbReference type="SUPFAM" id="SSF48695">
    <property type="entry name" value="Multiheme cytochromes"/>
    <property type="match status" value="1"/>
</dbReference>
<sequence>MFKKLLCVFFGMGLAFSASAADVIADMHAEMSGCETCHADGAPSEDGAHEAAQCADCHGGLADMEAPHPAHDGMLECTDCHMVHEQEVGQHPACDACHDDGRTAN</sequence>
<dbReference type="EMBL" id="FNEM01000005">
    <property type="protein sequence ID" value="SDJ13632.1"/>
    <property type="molecule type" value="Genomic_DNA"/>
</dbReference>
<accession>A0A1G8R9F5</accession>
<feature type="signal peptide" evidence="8">
    <location>
        <begin position="1"/>
        <end position="20"/>
    </location>
</feature>
<protein>
    <submittedName>
        <fullName evidence="10">Cytochrome c3</fullName>
    </submittedName>
</protein>
<dbReference type="Proteomes" id="UP000199527">
    <property type="component" value="Unassembled WGS sequence"/>
</dbReference>
<dbReference type="GO" id="GO:0046872">
    <property type="term" value="F:metal ion binding"/>
    <property type="evidence" value="ECO:0007669"/>
    <property type="project" value="UniProtKB-KW"/>
</dbReference>
<organism evidence="10 11">
    <name type="scientific">Ferrimonas sediminum</name>
    <dbReference type="NCBI Taxonomy" id="718193"/>
    <lineage>
        <taxon>Bacteria</taxon>
        <taxon>Pseudomonadati</taxon>
        <taxon>Pseudomonadota</taxon>
        <taxon>Gammaproteobacteria</taxon>
        <taxon>Alteromonadales</taxon>
        <taxon>Ferrimonadaceae</taxon>
        <taxon>Ferrimonas</taxon>
    </lineage>
</organism>
<dbReference type="OrthoDB" id="9154260at2"/>
<dbReference type="InterPro" id="IPR012286">
    <property type="entry name" value="Tetrahaem_cytochrome"/>
</dbReference>
<evidence type="ECO:0000256" key="6">
    <source>
        <dbReference type="ARBA" id="ARBA00022982"/>
    </source>
</evidence>
<evidence type="ECO:0000256" key="1">
    <source>
        <dbReference type="ARBA" id="ARBA00001926"/>
    </source>
</evidence>
<evidence type="ECO:0000313" key="10">
    <source>
        <dbReference type="EMBL" id="SDJ13632.1"/>
    </source>
</evidence>
<evidence type="ECO:0000259" key="9">
    <source>
        <dbReference type="Pfam" id="PF14537"/>
    </source>
</evidence>
<keyword evidence="8" id="KW-0732">Signal</keyword>
<dbReference type="RefSeq" id="WP_090364635.1">
    <property type="nucleotide sequence ID" value="NZ_FNEM01000005.1"/>
</dbReference>
<evidence type="ECO:0000256" key="8">
    <source>
        <dbReference type="SAM" id="SignalP"/>
    </source>
</evidence>
<evidence type="ECO:0000256" key="7">
    <source>
        <dbReference type="ARBA" id="ARBA00023004"/>
    </source>
</evidence>
<reference evidence="11" key="1">
    <citation type="submission" date="2016-10" db="EMBL/GenBank/DDBJ databases">
        <authorList>
            <person name="Varghese N."/>
            <person name="Submissions S."/>
        </authorList>
    </citation>
    <scope>NUCLEOTIDE SEQUENCE [LARGE SCALE GENOMIC DNA]</scope>
    <source>
        <strain evidence="11">DSM 23317</strain>
    </source>
</reference>
<feature type="chain" id="PRO_5011753012" evidence="8">
    <location>
        <begin position="21"/>
        <end position="105"/>
    </location>
</feature>
<evidence type="ECO:0000256" key="3">
    <source>
        <dbReference type="ARBA" id="ARBA00022448"/>
    </source>
</evidence>
<evidence type="ECO:0000256" key="5">
    <source>
        <dbReference type="ARBA" id="ARBA00022723"/>
    </source>
</evidence>
<evidence type="ECO:0000313" key="11">
    <source>
        <dbReference type="Proteomes" id="UP000199527"/>
    </source>
</evidence>
<dbReference type="GO" id="GO:0042597">
    <property type="term" value="C:periplasmic space"/>
    <property type="evidence" value="ECO:0007669"/>
    <property type="project" value="UniProtKB-SubCell"/>
</dbReference>
<keyword evidence="5" id="KW-0479">Metal-binding</keyword>
<keyword evidence="11" id="KW-1185">Reference proteome</keyword>
<keyword evidence="4" id="KW-0349">Heme</keyword>
<evidence type="ECO:0000256" key="4">
    <source>
        <dbReference type="ARBA" id="ARBA00022617"/>
    </source>
</evidence>
<proteinExistence type="predicted"/>
<dbReference type="Gene3D" id="1.10.1130.10">
    <property type="entry name" value="Flavocytochrome C3, Chain A"/>
    <property type="match status" value="1"/>
</dbReference>
<name>A0A1G8R9F5_9GAMM</name>
<dbReference type="Pfam" id="PF14537">
    <property type="entry name" value="Cytochrom_c3_2"/>
    <property type="match status" value="1"/>
</dbReference>